<feature type="domain" description="AAA+ ATPase" evidence="1">
    <location>
        <begin position="45"/>
        <end position="217"/>
    </location>
</feature>
<accession>A0ABR8HM94</accession>
<dbReference type="Proteomes" id="UP000606396">
    <property type="component" value="Unassembled WGS sequence"/>
</dbReference>
<dbReference type="SMART" id="SM00382">
    <property type="entry name" value="AAA"/>
    <property type="match status" value="1"/>
</dbReference>
<reference evidence="2 3" key="1">
    <citation type="journal article" date="2020" name="ISME J.">
        <title>Comparative genomics reveals insights into cyanobacterial evolution and habitat adaptation.</title>
        <authorList>
            <person name="Chen M.Y."/>
            <person name="Teng W.K."/>
            <person name="Zhao L."/>
            <person name="Hu C.X."/>
            <person name="Zhou Y.K."/>
            <person name="Han B.P."/>
            <person name="Song L.R."/>
            <person name="Shu W.S."/>
        </authorList>
    </citation>
    <scope>NUCLEOTIDE SEQUENCE [LARGE SCALE GENOMIC DNA]</scope>
    <source>
        <strain evidence="2 3">FACHB-252</strain>
    </source>
</reference>
<organism evidence="2 3">
    <name type="scientific">Nostoc punctiforme FACHB-252</name>
    <dbReference type="NCBI Taxonomy" id="1357509"/>
    <lineage>
        <taxon>Bacteria</taxon>
        <taxon>Bacillati</taxon>
        <taxon>Cyanobacteriota</taxon>
        <taxon>Cyanophyceae</taxon>
        <taxon>Nostocales</taxon>
        <taxon>Nostocaceae</taxon>
        <taxon>Nostoc</taxon>
    </lineage>
</organism>
<dbReference type="CDD" id="cd00009">
    <property type="entry name" value="AAA"/>
    <property type="match status" value="1"/>
</dbReference>
<evidence type="ECO:0000313" key="3">
    <source>
        <dbReference type="Proteomes" id="UP000606396"/>
    </source>
</evidence>
<protein>
    <submittedName>
        <fullName evidence="2">MoxR family ATPase</fullName>
    </submittedName>
</protein>
<dbReference type="EMBL" id="JACJTC010000043">
    <property type="protein sequence ID" value="MBD2616213.1"/>
    <property type="molecule type" value="Genomic_DNA"/>
</dbReference>
<dbReference type="InterPro" id="IPR027417">
    <property type="entry name" value="P-loop_NTPase"/>
</dbReference>
<dbReference type="InterPro" id="IPR050764">
    <property type="entry name" value="CbbQ/NirQ/NorQ/GpvN"/>
</dbReference>
<evidence type="ECO:0000313" key="2">
    <source>
        <dbReference type="EMBL" id="MBD2616213.1"/>
    </source>
</evidence>
<dbReference type="PANTHER" id="PTHR42759">
    <property type="entry name" value="MOXR FAMILY PROTEIN"/>
    <property type="match status" value="1"/>
</dbReference>
<dbReference type="RefSeq" id="WP_190952668.1">
    <property type="nucleotide sequence ID" value="NZ_JACJTC010000043.1"/>
</dbReference>
<dbReference type="PANTHER" id="PTHR42759:SF1">
    <property type="entry name" value="MAGNESIUM-CHELATASE SUBUNIT CHLD"/>
    <property type="match status" value="1"/>
</dbReference>
<keyword evidence="3" id="KW-1185">Reference proteome</keyword>
<dbReference type="SUPFAM" id="SSF52540">
    <property type="entry name" value="P-loop containing nucleoside triphosphate hydrolases"/>
    <property type="match status" value="1"/>
</dbReference>
<dbReference type="Pfam" id="PF00004">
    <property type="entry name" value="AAA"/>
    <property type="match status" value="1"/>
</dbReference>
<dbReference type="InterPro" id="IPR003959">
    <property type="entry name" value="ATPase_AAA_core"/>
</dbReference>
<name>A0ABR8HM94_NOSPU</name>
<proteinExistence type="predicted"/>
<sequence length="329" mass="38236">MAELLKIYTGLVQPKPGDEDENGQLLYPYLPSDELVEVVNLAIHLQRPLLLKGEPGCGKTKLAYAVAHELKLDYEEWNIKSTSRAKDGLYTYDAVGRLRDAQLVSSTRLQNAEFDKINERFKEAINYVKFGSLGKAIKNQEKRTVLLIDEIDKADIDFPNDLLVELDKFKFEIEETEQQIIAKYPPIVFITSNDEKDLPDAFLRRCLFHYIEFPDHKRLKEIIKAHFSREEKEWLPEDLLENIIAIFEKLRKEMHEVKGQSGKIVSTSELLDWVKAIIYQIQKNNKNNANNQNQEVSKLFEQLLHPGVLLKNWEDYKVFTARMKSKGKL</sequence>
<dbReference type="InterPro" id="IPR003593">
    <property type="entry name" value="AAA+_ATPase"/>
</dbReference>
<evidence type="ECO:0000259" key="1">
    <source>
        <dbReference type="SMART" id="SM00382"/>
    </source>
</evidence>
<gene>
    <name evidence="2" type="ORF">H6G94_34060</name>
</gene>
<dbReference type="Gene3D" id="3.40.50.300">
    <property type="entry name" value="P-loop containing nucleotide triphosphate hydrolases"/>
    <property type="match status" value="1"/>
</dbReference>
<comment type="caution">
    <text evidence="2">The sequence shown here is derived from an EMBL/GenBank/DDBJ whole genome shotgun (WGS) entry which is preliminary data.</text>
</comment>